<comment type="pathway">
    <text evidence="3">Pyrimidine metabolism; dUMP biosynthesis; dUMP from dCTP (dUTP route): step 1/2.</text>
</comment>
<dbReference type="GO" id="GO:0006229">
    <property type="term" value="P:dUTP biosynthetic process"/>
    <property type="evidence" value="ECO:0007669"/>
    <property type="project" value="UniProtKB-UniRule"/>
</dbReference>
<dbReference type="Pfam" id="PF22769">
    <property type="entry name" value="DCD"/>
    <property type="match status" value="1"/>
</dbReference>
<reference evidence="4 5" key="1">
    <citation type="submission" date="2017-02" db="EMBL/GenBank/DDBJ databases">
        <title>isolation and characterization of a novel temperate virus Aeropyrum globular virus 1 infecting hyperthermophilic archaeon Aeropyrum.</title>
        <authorList>
            <person name="Yumiya M."/>
            <person name="Yoshida T."/>
            <person name="Sako Y."/>
        </authorList>
    </citation>
    <scope>NUCLEOTIDE SEQUENCE [LARGE SCALE GENOMIC DNA]</scope>
    <source>
        <strain evidence="4 5">YK1-12-2013</strain>
    </source>
</reference>
<dbReference type="AlphaFoldDB" id="A0A401HBK8"/>
<dbReference type="SUPFAM" id="SSF51283">
    <property type="entry name" value="dUTPase-like"/>
    <property type="match status" value="1"/>
</dbReference>
<organism evidence="4 5">
    <name type="scientific">Aeropyrum pernix</name>
    <dbReference type="NCBI Taxonomy" id="56636"/>
    <lineage>
        <taxon>Archaea</taxon>
        <taxon>Thermoproteota</taxon>
        <taxon>Thermoprotei</taxon>
        <taxon>Desulfurococcales</taxon>
        <taxon>Desulfurococcaceae</taxon>
        <taxon>Aeropyrum</taxon>
    </lineage>
</organism>
<dbReference type="InterPro" id="IPR033704">
    <property type="entry name" value="dUTPase_trimeric"/>
</dbReference>
<feature type="binding site" evidence="3">
    <location>
        <position position="164"/>
    </location>
    <ligand>
        <name>dCTP</name>
        <dbReference type="ChEBI" id="CHEBI:61481"/>
    </ligand>
</feature>
<dbReference type="NCBIfam" id="TIGR02274">
    <property type="entry name" value="dCTP_deam"/>
    <property type="match status" value="1"/>
</dbReference>
<dbReference type="EMBL" id="BDMD01000106">
    <property type="protein sequence ID" value="GBF09807.1"/>
    <property type="molecule type" value="Genomic_DNA"/>
</dbReference>
<keyword evidence="2 3" id="KW-0546">Nucleotide metabolism</keyword>
<comment type="subunit">
    <text evidence="3">Homotrimer.</text>
</comment>
<gene>
    <name evidence="3" type="primary">dcd</name>
    <name evidence="4" type="ORF">apy_15320</name>
</gene>
<evidence type="ECO:0000256" key="2">
    <source>
        <dbReference type="ARBA" id="ARBA00023080"/>
    </source>
</evidence>
<feature type="binding site" evidence="3">
    <location>
        <position position="115"/>
    </location>
    <ligand>
        <name>dCTP</name>
        <dbReference type="ChEBI" id="CHEBI:61481"/>
    </ligand>
</feature>
<dbReference type="CDD" id="cd07557">
    <property type="entry name" value="trimeric_dUTPase"/>
    <property type="match status" value="1"/>
</dbReference>
<dbReference type="Gene3D" id="2.70.40.10">
    <property type="match status" value="1"/>
</dbReference>
<dbReference type="EC" id="3.5.4.13" evidence="3"/>
<evidence type="ECO:0000256" key="3">
    <source>
        <dbReference type="HAMAP-Rule" id="MF_00146"/>
    </source>
</evidence>
<evidence type="ECO:0000313" key="5">
    <source>
        <dbReference type="Proteomes" id="UP000291213"/>
    </source>
</evidence>
<dbReference type="GO" id="GO:0008829">
    <property type="term" value="F:dCTP deaminase activity"/>
    <property type="evidence" value="ECO:0007669"/>
    <property type="project" value="UniProtKB-UniRule"/>
</dbReference>
<comment type="caution">
    <text evidence="3">Lacks conserved residue(s) required for the propagation of feature annotation.</text>
</comment>
<comment type="caution">
    <text evidence="4">The sequence shown here is derived from an EMBL/GenBank/DDBJ whole genome shotgun (WGS) entry which is preliminary data.</text>
</comment>
<feature type="binding site" evidence="3">
    <location>
        <begin position="99"/>
        <end position="104"/>
    </location>
    <ligand>
        <name>dCTP</name>
        <dbReference type="ChEBI" id="CHEBI:61481"/>
    </ligand>
</feature>
<dbReference type="GO" id="GO:0006226">
    <property type="term" value="P:dUMP biosynthetic process"/>
    <property type="evidence" value="ECO:0007669"/>
    <property type="project" value="UniProtKB-UniPathway"/>
</dbReference>
<evidence type="ECO:0000313" key="4">
    <source>
        <dbReference type="EMBL" id="GBF09807.1"/>
    </source>
</evidence>
<keyword evidence="3" id="KW-0547">Nucleotide-binding</keyword>
<feature type="active site" description="Proton donor/acceptor" evidence="3">
    <location>
        <position position="125"/>
    </location>
</feature>
<dbReference type="Proteomes" id="UP000291213">
    <property type="component" value="Unassembled WGS sequence"/>
</dbReference>
<dbReference type="UniPathway" id="UPA00610">
    <property type="reaction ID" value="UER00665"/>
</dbReference>
<keyword evidence="1 3" id="KW-0378">Hydrolase</keyword>
<dbReference type="InterPro" id="IPR011962">
    <property type="entry name" value="dCTP_deaminase"/>
</dbReference>
<protein>
    <recommendedName>
        <fullName evidence="3">dCTP deaminase</fullName>
        <ecNumber evidence="3">3.5.4.13</ecNumber>
    </recommendedName>
    <alternativeName>
        <fullName evidence="3">Deoxycytidine triphosphate deaminase</fullName>
    </alternativeName>
</protein>
<comment type="function">
    <text evidence="3">Catalyzes the deamination of dCTP to dUTP.</text>
</comment>
<dbReference type="PANTHER" id="PTHR42680:SF3">
    <property type="entry name" value="DCTP DEAMINASE"/>
    <property type="match status" value="1"/>
</dbReference>
<dbReference type="RefSeq" id="WP_131160729.1">
    <property type="nucleotide sequence ID" value="NZ_BDMD01000106.1"/>
</dbReference>
<comment type="catalytic activity">
    <reaction evidence="3">
        <text>dCTP + H2O + H(+) = dUTP + NH4(+)</text>
        <dbReference type="Rhea" id="RHEA:22680"/>
        <dbReference type="ChEBI" id="CHEBI:15377"/>
        <dbReference type="ChEBI" id="CHEBI:15378"/>
        <dbReference type="ChEBI" id="CHEBI:28938"/>
        <dbReference type="ChEBI" id="CHEBI:61481"/>
        <dbReference type="ChEBI" id="CHEBI:61555"/>
        <dbReference type="EC" id="3.5.4.13"/>
    </reaction>
</comment>
<dbReference type="InterPro" id="IPR036157">
    <property type="entry name" value="dUTPase-like_sf"/>
</dbReference>
<comment type="similarity">
    <text evidence="3">Belongs to the dCTP deaminase family.</text>
</comment>
<dbReference type="OrthoDB" id="33242at2157"/>
<proteinExistence type="inferred from homology"/>
<feature type="binding site" evidence="3">
    <location>
        <position position="157"/>
    </location>
    <ligand>
        <name>dCTP</name>
        <dbReference type="ChEBI" id="CHEBI:61481"/>
    </ligand>
</feature>
<name>A0A401HBK8_AERPX</name>
<accession>A0A401HBK8</accession>
<dbReference type="HAMAP" id="MF_00146">
    <property type="entry name" value="dCTP_deaminase"/>
    <property type="match status" value="1"/>
</dbReference>
<evidence type="ECO:0000256" key="1">
    <source>
        <dbReference type="ARBA" id="ARBA00022801"/>
    </source>
</evidence>
<dbReference type="PANTHER" id="PTHR42680">
    <property type="entry name" value="DCTP DEAMINASE"/>
    <property type="match status" value="1"/>
</dbReference>
<dbReference type="GO" id="GO:0000166">
    <property type="term" value="F:nucleotide binding"/>
    <property type="evidence" value="ECO:0007669"/>
    <property type="project" value="UniProtKB-KW"/>
</dbReference>
<sequence>MILSDRDIRALLAIGDLVVEPLSGDTVRENGLDLRLGRGFCRFKRSDRVLDPRAPGSPGEFYDCGEEDEIIVGPGEHMLLHTLEYIRLPGYVAGLVNLRSTWARTGIYIPATVVDAGFEGQLTIEVVGSGFPVKLYPGDRFLHLVLVKLQSPAMNPYRGRYQGQRGVRLPKLFAENTG</sequence>